<proteinExistence type="predicted"/>
<name>S4VN67_BORT9</name>
<evidence type="ECO:0000313" key="1">
    <source>
        <dbReference type="EMBL" id="AGO68860.1"/>
    </source>
</evidence>
<geneLocation type="plasmid" evidence="1">
    <name>lp150</name>
</geneLocation>
<organism evidence="1">
    <name type="scientific">Borrelia turicatae (strain 91E135)</name>
    <dbReference type="NCBI Taxonomy" id="314724"/>
    <lineage>
        <taxon>Bacteria</taxon>
        <taxon>Pseudomonadati</taxon>
        <taxon>Spirochaetota</taxon>
        <taxon>Spirochaetia</taxon>
        <taxon>Spirochaetales</taxon>
        <taxon>Borreliaceae</taxon>
        <taxon>Borrelia</taxon>
    </lineage>
</organism>
<sequence>MLVLFILSCNFGLYHRLTSFWCLERVLQPVTTSDVLDLIILNWHLTNIEMDLQV</sequence>
<keyword evidence="1" id="KW-0614">Plasmid</keyword>
<reference evidence="1" key="3">
    <citation type="submission" date="2015-06" db="EMBL/GenBank/DDBJ databases">
        <authorList>
            <person name="Hoefler B.C."/>
            <person name="Straight P.D."/>
        </authorList>
    </citation>
    <scope>NUCLEOTIDE SEQUENCE</scope>
    <source>
        <strain evidence="1">91E135</strain>
        <plasmid evidence="1">lp150</plasmid>
    </source>
</reference>
<gene>
    <name evidence="1" type="ORF">BTA045</name>
</gene>
<dbReference type="AlphaFoldDB" id="S4VN67"/>
<reference evidence="1" key="1">
    <citation type="submission" date="2012-01" db="EMBL/GenBank/DDBJ databases">
        <authorList>
            <person name="Campeau S.A."/>
            <person name="Porcella S.F."/>
            <person name="Schwan T.G."/>
            <person name="Barbour A.G."/>
        </authorList>
    </citation>
    <scope>NUCLEOTIDE SEQUENCE</scope>
    <source>
        <strain evidence="1">91E135</strain>
        <plasmid evidence="1">lp150</plasmid>
    </source>
</reference>
<reference evidence="1" key="2">
    <citation type="journal article" date="2013" name="J. Bacteriol.">
        <title>Large linear plasmids of Borrelia species that cause relapsing fever.</title>
        <authorList>
            <person name="Miller S.C."/>
            <person name="Porcella S.F."/>
            <person name="Raffel S.J."/>
            <person name="Schwan T.G."/>
            <person name="Barbour A.G."/>
        </authorList>
    </citation>
    <scope>NUCLEOTIDE SEQUENCE</scope>
    <source>
        <strain evidence="1">91E135</strain>
        <plasmid evidence="1">lp150</plasmid>
    </source>
</reference>
<accession>S4VN67</accession>
<dbReference type="EMBL" id="HM008710">
    <property type="protein sequence ID" value="AGO68860.1"/>
    <property type="molecule type" value="Genomic_DNA"/>
</dbReference>
<protein>
    <submittedName>
        <fullName evidence="1">Uncharacterized protein</fullName>
    </submittedName>
</protein>